<dbReference type="Proteomes" id="UP000315439">
    <property type="component" value="Unassembled WGS sequence"/>
</dbReference>
<dbReference type="PANTHER" id="PTHR43034">
    <property type="entry name" value="ION-TRANSLOCATING OXIDOREDUCTASE COMPLEX SUBUNIT C"/>
    <property type="match status" value="1"/>
</dbReference>
<name>A0A545UDE5_9GAMM</name>
<feature type="binding site" evidence="8">
    <location>
        <position position="403"/>
    </location>
    <ligand>
        <name>[4Fe-4S] cluster</name>
        <dbReference type="ChEBI" id="CHEBI:49883"/>
        <label>1</label>
    </ligand>
</feature>
<evidence type="ECO:0000256" key="8">
    <source>
        <dbReference type="HAMAP-Rule" id="MF_00461"/>
    </source>
</evidence>
<feature type="binding site" evidence="8">
    <location>
        <position position="445"/>
    </location>
    <ligand>
        <name>[4Fe-4S] cluster</name>
        <dbReference type="ChEBI" id="CHEBI:49883"/>
        <label>2</label>
    </ligand>
</feature>
<evidence type="ECO:0000313" key="11">
    <source>
        <dbReference type="EMBL" id="TQV87486.1"/>
    </source>
</evidence>
<evidence type="ECO:0000256" key="1">
    <source>
        <dbReference type="ARBA" id="ARBA00022448"/>
    </source>
</evidence>
<dbReference type="GO" id="GO:0046872">
    <property type="term" value="F:metal ion binding"/>
    <property type="evidence" value="ECO:0007669"/>
    <property type="project" value="UniProtKB-KW"/>
</dbReference>
<dbReference type="HAMAP" id="MF_00461">
    <property type="entry name" value="RsxC_RnfC"/>
    <property type="match status" value="1"/>
</dbReference>
<dbReference type="EMBL" id="VIKS01000007">
    <property type="protein sequence ID" value="TQV87486.1"/>
    <property type="molecule type" value="Genomic_DNA"/>
</dbReference>
<dbReference type="Gene3D" id="3.30.70.20">
    <property type="match status" value="1"/>
</dbReference>
<keyword evidence="8" id="KW-1278">Translocase</keyword>
<feature type="binding site" evidence="8">
    <location>
        <position position="413"/>
    </location>
    <ligand>
        <name>[4Fe-4S] cluster</name>
        <dbReference type="ChEBI" id="CHEBI:49883"/>
        <label>2</label>
    </ligand>
</feature>
<comment type="subunit">
    <text evidence="8">The complex is composed of six subunits: RnfA, RnfB, RnfC, RnfD, RnfE and RnfG.</text>
</comment>
<dbReference type="EC" id="7.-.-.-" evidence="8"/>
<dbReference type="PROSITE" id="PS51379">
    <property type="entry name" value="4FE4S_FER_2"/>
    <property type="match status" value="2"/>
</dbReference>
<keyword evidence="3 8" id="KW-0479">Metal-binding</keyword>
<feature type="binding site" evidence="8">
    <location>
        <position position="409"/>
    </location>
    <ligand>
        <name>[4Fe-4S] cluster</name>
        <dbReference type="ChEBI" id="CHEBI:49883"/>
        <label>1</label>
    </ligand>
</feature>
<keyword evidence="4 8" id="KW-0677">Repeat</keyword>
<feature type="domain" description="4Fe-4S ferredoxin-type" evidence="10">
    <location>
        <begin position="393"/>
        <end position="423"/>
    </location>
</feature>
<dbReference type="Pfam" id="PF01512">
    <property type="entry name" value="Complex1_51K"/>
    <property type="match status" value="1"/>
</dbReference>
<feature type="binding site" evidence="8">
    <location>
        <position position="442"/>
    </location>
    <ligand>
        <name>[4Fe-4S] cluster</name>
        <dbReference type="ChEBI" id="CHEBI:49883"/>
        <label>2</label>
    </ligand>
</feature>
<organism evidence="11 12">
    <name type="scientific">Aliikangiella coralliicola</name>
    <dbReference type="NCBI Taxonomy" id="2592383"/>
    <lineage>
        <taxon>Bacteria</taxon>
        <taxon>Pseudomonadati</taxon>
        <taxon>Pseudomonadota</taxon>
        <taxon>Gammaproteobacteria</taxon>
        <taxon>Oceanospirillales</taxon>
        <taxon>Pleioneaceae</taxon>
        <taxon>Aliikangiella</taxon>
    </lineage>
</organism>
<evidence type="ECO:0000256" key="4">
    <source>
        <dbReference type="ARBA" id="ARBA00022737"/>
    </source>
</evidence>
<dbReference type="OrthoDB" id="9767754at2"/>
<evidence type="ECO:0000256" key="3">
    <source>
        <dbReference type="ARBA" id="ARBA00022723"/>
    </source>
</evidence>
<dbReference type="NCBIfam" id="NF003454">
    <property type="entry name" value="PRK05035.1"/>
    <property type="match status" value="1"/>
</dbReference>
<feature type="region of interest" description="Disordered" evidence="9">
    <location>
        <begin position="497"/>
        <end position="557"/>
    </location>
</feature>
<keyword evidence="8" id="KW-0472">Membrane</keyword>
<dbReference type="InterPro" id="IPR026902">
    <property type="entry name" value="RnfC_N"/>
</dbReference>
<dbReference type="SUPFAM" id="SSF46548">
    <property type="entry name" value="alpha-helical ferredoxin"/>
    <property type="match status" value="1"/>
</dbReference>
<comment type="function">
    <text evidence="8">Part of a membrane-bound complex that couples electron transfer with translocation of ions across the membrane.</text>
</comment>
<dbReference type="Gene3D" id="3.10.20.600">
    <property type="match status" value="1"/>
</dbReference>
<keyword evidence="12" id="KW-1185">Reference proteome</keyword>
<dbReference type="RefSeq" id="WP_142893663.1">
    <property type="nucleotide sequence ID" value="NZ_ML660164.1"/>
</dbReference>
<evidence type="ECO:0000313" key="12">
    <source>
        <dbReference type="Proteomes" id="UP000315439"/>
    </source>
</evidence>
<dbReference type="GO" id="GO:0005886">
    <property type="term" value="C:plasma membrane"/>
    <property type="evidence" value="ECO:0007669"/>
    <property type="project" value="UniProtKB-SubCell"/>
</dbReference>
<dbReference type="AlphaFoldDB" id="A0A545UDE5"/>
<reference evidence="11 12" key="1">
    <citation type="submission" date="2019-07" db="EMBL/GenBank/DDBJ databases">
        <title>Draft genome for Aliikangiella sp. M105.</title>
        <authorList>
            <person name="Wang G."/>
        </authorList>
    </citation>
    <scope>NUCLEOTIDE SEQUENCE [LARGE SCALE GENOMIC DNA]</scope>
    <source>
        <strain evidence="11 12">M105</strain>
    </source>
</reference>
<dbReference type="InterPro" id="IPR017896">
    <property type="entry name" value="4Fe4S_Fe-S-bd"/>
</dbReference>
<feature type="binding site" evidence="8">
    <location>
        <position position="406"/>
    </location>
    <ligand>
        <name>[4Fe-4S] cluster</name>
        <dbReference type="ChEBI" id="CHEBI:49883"/>
        <label>1</label>
    </ligand>
</feature>
<feature type="compositionally biased region" description="Basic and acidic residues" evidence="9">
    <location>
        <begin position="497"/>
        <end position="513"/>
    </location>
</feature>
<evidence type="ECO:0000256" key="2">
    <source>
        <dbReference type="ARBA" id="ARBA00022485"/>
    </source>
</evidence>
<dbReference type="GO" id="GO:0009055">
    <property type="term" value="F:electron transfer activity"/>
    <property type="evidence" value="ECO:0007669"/>
    <property type="project" value="InterPro"/>
</dbReference>
<evidence type="ECO:0000256" key="7">
    <source>
        <dbReference type="ARBA" id="ARBA00023014"/>
    </source>
</evidence>
<feature type="domain" description="4Fe-4S ferredoxin-type" evidence="10">
    <location>
        <begin position="431"/>
        <end position="462"/>
    </location>
</feature>
<feature type="compositionally biased region" description="Polar residues" evidence="9">
    <location>
        <begin position="544"/>
        <end position="557"/>
    </location>
</feature>
<dbReference type="GO" id="GO:0022900">
    <property type="term" value="P:electron transport chain"/>
    <property type="evidence" value="ECO:0007669"/>
    <property type="project" value="UniProtKB-UniRule"/>
</dbReference>
<feature type="binding site" evidence="8">
    <location>
        <position position="448"/>
    </location>
    <ligand>
        <name>[4Fe-4S] cluster</name>
        <dbReference type="ChEBI" id="CHEBI:49883"/>
        <label>2</label>
    </ligand>
</feature>
<dbReference type="InterPro" id="IPR017900">
    <property type="entry name" value="4Fe4S_Fe_S_CS"/>
</dbReference>
<keyword evidence="5 8" id="KW-0249">Electron transport</keyword>
<evidence type="ECO:0000256" key="5">
    <source>
        <dbReference type="ARBA" id="ARBA00022982"/>
    </source>
</evidence>
<keyword evidence="8" id="KW-0997">Cell inner membrane</keyword>
<evidence type="ECO:0000259" key="10">
    <source>
        <dbReference type="PROSITE" id="PS51379"/>
    </source>
</evidence>
<dbReference type="Pfam" id="PF13375">
    <property type="entry name" value="RnfC_N"/>
    <property type="match status" value="1"/>
</dbReference>
<dbReference type="GO" id="GO:0051539">
    <property type="term" value="F:4 iron, 4 sulfur cluster binding"/>
    <property type="evidence" value="ECO:0007669"/>
    <property type="project" value="UniProtKB-KW"/>
</dbReference>
<dbReference type="InterPro" id="IPR011538">
    <property type="entry name" value="Nuo51_FMN-bd"/>
</dbReference>
<evidence type="ECO:0000256" key="9">
    <source>
        <dbReference type="SAM" id="MobiDB-lite"/>
    </source>
</evidence>
<evidence type="ECO:0000256" key="6">
    <source>
        <dbReference type="ARBA" id="ARBA00023004"/>
    </source>
</evidence>
<feature type="binding site" evidence="8">
    <location>
        <position position="452"/>
    </location>
    <ligand>
        <name>[4Fe-4S] cluster</name>
        <dbReference type="ChEBI" id="CHEBI:49883"/>
        <label>1</label>
    </ligand>
</feature>
<keyword evidence="6 8" id="KW-0408">Iron</keyword>
<comment type="cofactor">
    <cofactor evidence="8">
        <name>[4Fe-4S] cluster</name>
        <dbReference type="ChEBI" id="CHEBI:49883"/>
    </cofactor>
    <text evidence="8">Binds 2 [4Fe-4S] clusters per subunit.</text>
</comment>
<dbReference type="InterPro" id="IPR037225">
    <property type="entry name" value="Nuo51_FMN-bd_sf"/>
</dbReference>
<accession>A0A545UDE5</accession>
<comment type="caution">
    <text evidence="11">The sequence shown here is derived from an EMBL/GenBank/DDBJ whole genome shotgun (WGS) entry which is preliminary data.</text>
</comment>
<dbReference type="Pfam" id="PF12838">
    <property type="entry name" value="Fer4_7"/>
    <property type="match status" value="1"/>
</dbReference>
<keyword evidence="2 8" id="KW-0004">4Fe-4S</keyword>
<keyword evidence="1 8" id="KW-0813">Transport</keyword>
<protein>
    <recommendedName>
        <fullName evidence="8">Ion-translocating oxidoreductase complex subunit C</fullName>
        <ecNumber evidence="8">7.-.-.-</ecNumber>
    </recommendedName>
    <alternativeName>
        <fullName evidence="8">Rnf electron transport complex subunit C</fullName>
    </alternativeName>
</protein>
<dbReference type="PANTHER" id="PTHR43034:SF2">
    <property type="entry name" value="ION-TRANSLOCATING OXIDOREDUCTASE COMPLEX SUBUNIT C"/>
    <property type="match status" value="1"/>
</dbReference>
<dbReference type="InterPro" id="IPR010208">
    <property type="entry name" value="Ion_transpt_RnfC/RsxC"/>
</dbReference>
<sequence>MTDLPIIEKAKGHFHGGVHPQEFKSISNQAEISALPSPSNLVIPLQQHIGNASQPIVNVGETVEKGQLIASCTSGLGANIHAPVSGIVKSIGPHHTGHPSGLPTAAIELETNDQQNLNSEYLPRLNHWREETSDNLRNCIKNAGIVGLGGATFPTEAKLKTANIKTLIVNAMECEPYITCDDRLLREHPEQVIEGSQIAAKIVNATEIIFAIEDNKPEAISSLEKAIRLIREAQKSTIDSSGEPKNSSAGTEPSLRIVIAPTKYPSGGEKQTIELVTGKQVPKDQLPASLGLLVQNVATLHSIYNAVVNQKPLTERLVTITGDLVNKPGNYWIPFGTKLTHLIETFEVDRKKISAAILGGPMMGQSISNFDTPVTKSTNCIIFNRTQSNEKSWVIETKPHQACIRCSECQQACPVDLLPQQLYWFSESKQWEPLEKQGLFDCIECGACAYVCPSEIPLVHYYRFGKSEIRKNKANQEKAEKAKQRFEFREMRLARAKEERAMKHKKAAEERKKAANNQQEDPSGKQAAINRALERVKQKKAGLAQSQTTQDSGEANE</sequence>
<comment type="subcellular location">
    <subcellularLocation>
        <location evidence="8">Cell inner membrane</location>
        <topology evidence="8">Peripheral membrane protein</topology>
    </subcellularLocation>
</comment>
<dbReference type="PROSITE" id="PS00198">
    <property type="entry name" value="4FE4S_FER_1"/>
    <property type="match status" value="1"/>
</dbReference>
<keyword evidence="8" id="KW-1003">Cell membrane</keyword>
<keyword evidence="7 8" id="KW-0411">Iron-sulfur</keyword>
<gene>
    <name evidence="11" type="primary">rsxC</name>
    <name evidence="8" type="synonym">rnfC</name>
    <name evidence="11" type="ORF">FLL46_11465</name>
</gene>
<proteinExistence type="inferred from homology"/>
<dbReference type="NCBIfam" id="TIGR01945">
    <property type="entry name" value="rnfC"/>
    <property type="match status" value="1"/>
</dbReference>
<dbReference type="Gene3D" id="3.40.50.11540">
    <property type="entry name" value="NADH-ubiquinone oxidoreductase 51kDa subunit"/>
    <property type="match status" value="1"/>
</dbReference>
<dbReference type="SUPFAM" id="SSF142019">
    <property type="entry name" value="Nqo1 FMN-binding domain-like"/>
    <property type="match status" value="1"/>
</dbReference>
<comment type="similarity">
    <text evidence="8">Belongs to the 4Fe4S bacterial-type ferredoxin family. RnfC subfamily.</text>
</comment>